<accession>A0A934W3Z1</accession>
<dbReference type="NCBIfam" id="TIGR03033">
    <property type="entry name" value="phage_rel_nuc"/>
    <property type="match status" value="1"/>
</dbReference>
<dbReference type="PANTHER" id="PTHR46609:SF6">
    <property type="entry name" value="EXONUCLEASE, PHAGE-TYPE_RECB, C-TERMINAL DOMAIN-CONTAINING PROTEIN-RELATED"/>
    <property type="match status" value="1"/>
</dbReference>
<evidence type="ECO:0000313" key="3">
    <source>
        <dbReference type="Proteomes" id="UP000622890"/>
    </source>
</evidence>
<evidence type="ECO:0000313" key="2">
    <source>
        <dbReference type="EMBL" id="MBK4737951.1"/>
    </source>
</evidence>
<dbReference type="Proteomes" id="UP000622890">
    <property type="component" value="Unassembled WGS sequence"/>
</dbReference>
<dbReference type="RefSeq" id="WP_200596719.1">
    <property type="nucleotide sequence ID" value="NZ_JAEPBG010000015.1"/>
</dbReference>
<dbReference type="Pfam" id="PF09588">
    <property type="entry name" value="YqaJ"/>
    <property type="match status" value="1"/>
</dbReference>
<dbReference type="Gene3D" id="3.90.320.10">
    <property type="match status" value="1"/>
</dbReference>
<proteinExistence type="predicted"/>
<sequence length="333" mass="36273">MAMRIITGPESIQGSPEWLAWRQQGIGASEAPIIMGKSHYMTPYSLFKIKTGITLPAKPNPAQIRGHALEPKARIAYQQLTGNVVVPTTTEYVEIPFLRASLDGMTFHEDMIVEIKCPGAEAHQSALNGVVPACFADQCQQQLLLTGLQKMHYYSFDGEDGVLLEVVRNEARITEIITAASAFWDHVKSGTWSTDEWAAAAAEWIMANRAVEHAQETEKQARAILVSMLANDQSKREGSGVSVTRVVRKGAVDYEALLKQKGVDFTEEDMEAHRKASSESIKVSILKEAKETKAAPAAVASSVSNLAKAPAPSASKPVLETVEPRDEGFILTV</sequence>
<comment type="caution">
    <text evidence="2">The sequence shown here is derived from an EMBL/GenBank/DDBJ whole genome shotgun (WGS) entry which is preliminary data.</text>
</comment>
<evidence type="ECO:0000259" key="1">
    <source>
        <dbReference type="Pfam" id="PF09588"/>
    </source>
</evidence>
<name>A0A934W3Z1_9BURK</name>
<feature type="domain" description="YqaJ viral recombinase" evidence="1">
    <location>
        <begin position="17"/>
        <end position="148"/>
    </location>
</feature>
<dbReference type="InterPro" id="IPR011604">
    <property type="entry name" value="PDDEXK-like_dom_sf"/>
</dbReference>
<dbReference type="SUPFAM" id="SSF52980">
    <property type="entry name" value="Restriction endonuclease-like"/>
    <property type="match status" value="1"/>
</dbReference>
<gene>
    <name evidence="2" type="ORF">JJB74_25295</name>
</gene>
<protein>
    <submittedName>
        <fullName evidence="2">YqaJ viral recombinase family protein</fullName>
    </submittedName>
</protein>
<organism evidence="2 3">
    <name type="scientific">Noviherbaspirillum pedocola</name>
    <dbReference type="NCBI Taxonomy" id="2801341"/>
    <lineage>
        <taxon>Bacteria</taxon>
        <taxon>Pseudomonadati</taxon>
        <taxon>Pseudomonadota</taxon>
        <taxon>Betaproteobacteria</taxon>
        <taxon>Burkholderiales</taxon>
        <taxon>Oxalobacteraceae</taxon>
        <taxon>Noviherbaspirillum</taxon>
    </lineage>
</organism>
<dbReference type="InterPro" id="IPR011335">
    <property type="entry name" value="Restrct_endonuc-II-like"/>
</dbReference>
<dbReference type="AlphaFoldDB" id="A0A934W3Z1"/>
<dbReference type="EMBL" id="JAEPBG010000015">
    <property type="protein sequence ID" value="MBK4737951.1"/>
    <property type="molecule type" value="Genomic_DNA"/>
</dbReference>
<reference evidence="2" key="1">
    <citation type="submission" date="2021-01" db="EMBL/GenBank/DDBJ databases">
        <title>Genome sequence of strain Noviherbaspirillum sp. DKR-6.</title>
        <authorList>
            <person name="Chaudhary D.K."/>
        </authorList>
    </citation>
    <scope>NUCLEOTIDE SEQUENCE</scope>
    <source>
        <strain evidence="2">DKR-6</strain>
    </source>
</reference>
<dbReference type="InterPro" id="IPR019080">
    <property type="entry name" value="YqaJ_viral_recombinase"/>
</dbReference>
<dbReference type="InterPro" id="IPR051703">
    <property type="entry name" value="NF-kappa-B_Signaling_Reg"/>
</dbReference>
<keyword evidence="3" id="KW-1185">Reference proteome</keyword>
<dbReference type="PANTHER" id="PTHR46609">
    <property type="entry name" value="EXONUCLEASE, PHAGE-TYPE/RECB, C-TERMINAL DOMAIN-CONTAINING PROTEIN"/>
    <property type="match status" value="1"/>
</dbReference>
<dbReference type="InterPro" id="IPR017482">
    <property type="entry name" value="Lambda-type_endonuclease"/>
</dbReference>